<dbReference type="InterPro" id="IPR038063">
    <property type="entry name" value="Transpep_catalytic_dom"/>
</dbReference>
<dbReference type="InterPro" id="IPR036365">
    <property type="entry name" value="PGBD-like_sf"/>
</dbReference>
<name>A0A433WCX9_9BACT</name>
<dbReference type="GO" id="GO:0071555">
    <property type="term" value="P:cell wall organization"/>
    <property type="evidence" value="ECO:0007669"/>
    <property type="project" value="UniProtKB-UniRule"/>
</dbReference>
<evidence type="ECO:0000313" key="9">
    <source>
        <dbReference type="EMBL" id="NSL90652.1"/>
    </source>
</evidence>
<evidence type="ECO:0000256" key="6">
    <source>
        <dbReference type="ARBA" id="ARBA00023316"/>
    </source>
</evidence>
<dbReference type="Pfam" id="PF03734">
    <property type="entry name" value="YkuD"/>
    <property type="match status" value="1"/>
</dbReference>
<dbReference type="GO" id="GO:0008360">
    <property type="term" value="P:regulation of cell shape"/>
    <property type="evidence" value="ECO:0007669"/>
    <property type="project" value="UniProtKB-UniRule"/>
</dbReference>
<dbReference type="InterPro" id="IPR052905">
    <property type="entry name" value="LD-transpeptidase_YkuD-like"/>
</dbReference>
<keyword evidence="4 7" id="KW-0133">Cell shape</keyword>
<dbReference type="InterPro" id="IPR045380">
    <property type="entry name" value="LD_TPept_scaffold_dom"/>
</dbReference>
<keyword evidence="5 7" id="KW-0573">Peptidoglycan synthesis</keyword>
<evidence type="ECO:0000259" key="8">
    <source>
        <dbReference type="PROSITE" id="PS52029"/>
    </source>
</evidence>
<evidence type="ECO:0000256" key="2">
    <source>
        <dbReference type="ARBA" id="ARBA00005992"/>
    </source>
</evidence>
<dbReference type="AlphaFoldDB" id="A0A433WCX9"/>
<organism evidence="9 10">
    <name type="scientific">Chitinophaga solisilvae</name>
    <dbReference type="NCBI Taxonomy" id="1233460"/>
    <lineage>
        <taxon>Bacteria</taxon>
        <taxon>Pseudomonadati</taxon>
        <taxon>Bacteroidota</taxon>
        <taxon>Chitinophagia</taxon>
        <taxon>Chitinophagales</taxon>
        <taxon>Chitinophagaceae</taxon>
        <taxon>Chitinophaga</taxon>
    </lineage>
</organism>
<keyword evidence="3" id="KW-0808">Transferase</keyword>
<dbReference type="Proteomes" id="UP000281028">
    <property type="component" value="Unassembled WGS sequence"/>
</dbReference>
<proteinExistence type="inferred from homology"/>
<dbReference type="GO" id="GO:0016740">
    <property type="term" value="F:transferase activity"/>
    <property type="evidence" value="ECO:0007669"/>
    <property type="project" value="UniProtKB-KW"/>
</dbReference>
<dbReference type="SUPFAM" id="SSF141523">
    <property type="entry name" value="L,D-transpeptidase catalytic domain-like"/>
    <property type="match status" value="1"/>
</dbReference>
<sequence length="525" mass="59933">MMKLILIFSLITAVVAGCHSPAVPAEATRMYTDSITPRNISITSSGSYNDLFLDSNAVTRFITAQHLDDTVANRLISFYNARNYEFAWLDSTGLTEEAAAFRSLYSYLKDSVHNRELDTRMNALMEEDSLHVSARDPAMVNTELMLTIRLIQYFREKGGSVAVMEQMVPVSKQTTEQLTETMLGVDDKLYPAAAAMKPWLKKYRDIVKNGGWEPVAISRKAYSKGQSSPEIIPLKKRLTITGELKQMDSTALFTEELEAAVNTFRNAHGYTQNGVINDTVIRAMNIPAAQRQQQLLINMQRMKWMPAEPEGKLILVNIPAFVLHVTNKGKKVFDMDIVVGKEGHSTTMFSGKLNMVVFSPYWNIPRSIVRKEILPAMRRNSSYLARRNMEITKVVNGVPRIRQRPGPRNALGRVKFLFPNSFNIYFHDTPEKSLFNRDIRAYSHGCIRLREPLKMAQFLLEDSPRWTNEKIDSAMNSRKQQYIPIRPPVPVIITYFTSWADDEDGLHQVTDVYGHDERMRTKMFL</sequence>
<dbReference type="OrthoDB" id="9778545at2"/>
<feature type="domain" description="L,D-TPase catalytic" evidence="8">
    <location>
        <begin position="312"/>
        <end position="474"/>
    </location>
</feature>
<feature type="active site" description="Nucleophile" evidence="7">
    <location>
        <position position="446"/>
    </location>
</feature>
<comment type="pathway">
    <text evidence="1 7">Cell wall biogenesis; peptidoglycan biosynthesis.</text>
</comment>
<dbReference type="Gene3D" id="2.40.440.10">
    <property type="entry name" value="L,D-transpeptidase catalytic domain-like"/>
    <property type="match status" value="1"/>
</dbReference>
<dbReference type="Gene3D" id="1.10.101.10">
    <property type="entry name" value="PGBD-like superfamily/PGBD"/>
    <property type="match status" value="1"/>
</dbReference>
<dbReference type="PANTHER" id="PTHR41533:SF2">
    <property type="entry name" value="BLR7131 PROTEIN"/>
    <property type="match status" value="1"/>
</dbReference>
<evidence type="ECO:0000256" key="4">
    <source>
        <dbReference type="ARBA" id="ARBA00022960"/>
    </source>
</evidence>
<comment type="caution">
    <text evidence="9">The sequence shown here is derived from an EMBL/GenBank/DDBJ whole genome shotgun (WGS) entry which is preliminary data.</text>
</comment>
<gene>
    <name evidence="9" type="ORF">ECE50_027770</name>
</gene>
<dbReference type="GO" id="GO:0004180">
    <property type="term" value="F:carboxypeptidase activity"/>
    <property type="evidence" value="ECO:0007669"/>
    <property type="project" value="UniProtKB-ARBA"/>
</dbReference>
<dbReference type="PROSITE" id="PS51257">
    <property type="entry name" value="PROKAR_LIPOPROTEIN"/>
    <property type="match status" value="1"/>
</dbReference>
<dbReference type="InterPro" id="IPR005490">
    <property type="entry name" value="LD_TPept_cat_dom"/>
</dbReference>
<keyword evidence="10" id="KW-1185">Reference proteome</keyword>
<dbReference type="SUPFAM" id="SSF47090">
    <property type="entry name" value="PGBD-like"/>
    <property type="match status" value="1"/>
</dbReference>
<protein>
    <submittedName>
        <fullName evidence="9">L,D-transpeptidase family protein</fullName>
    </submittedName>
</protein>
<dbReference type="Pfam" id="PF20142">
    <property type="entry name" value="Scaffold"/>
    <property type="match status" value="1"/>
</dbReference>
<dbReference type="GO" id="GO:0009252">
    <property type="term" value="P:peptidoglycan biosynthetic process"/>
    <property type="evidence" value="ECO:0007669"/>
    <property type="project" value="UniProtKB-KW"/>
</dbReference>
<dbReference type="EMBL" id="RIAR02000001">
    <property type="protein sequence ID" value="NSL90652.1"/>
    <property type="molecule type" value="Genomic_DNA"/>
</dbReference>
<keyword evidence="6 7" id="KW-0961">Cell wall biogenesis/degradation</keyword>
<evidence type="ECO:0000256" key="5">
    <source>
        <dbReference type="ARBA" id="ARBA00022984"/>
    </source>
</evidence>
<accession>A0A433WCX9</accession>
<comment type="similarity">
    <text evidence="2">Belongs to the YkuD family.</text>
</comment>
<evidence type="ECO:0000256" key="7">
    <source>
        <dbReference type="PROSITE-ProRule" id="PRU01373"/>
    </source>
</evidence>
<dbReference type="PANTHER" id="PTHR41533">
    <property type="entry name" value="L,D-TRANSPEPTIDASE HI_1667-RELATED"/>
    <property type="match status" value="1"/>
</dbReference>
<feature type="active site" description="Proton donor/acceptor" evidence="7">
    <location>
        <position position="427"/>
    </location>
</feature>
<evidence type="ECO:0000256" key="1">
    <source>
        <dbReference type="ARBA" id="ARBA00004752"/>
    </source>
</evidence>
<dbReference type="InterPro" id="IPR036366">
    <property type="entry name" value="PGBDSf"/>
</dbReference>
<reference evidence="9" key="1">
    <citation type="submission" date="2020-05" db="EMBL/GenBank/DDBJ databases">
        <title>Chitinophaga laudate sp. nov., isolated from a tropical peat swamp.</title>
        <authorList>
            <person name="Goh C.B.S."/>
            <person name="Lee M.S."/>
            <person name="Parimannan S."/>
            <person name="Pasbakhsh P."/>
            <person name="Yule C.M."/>
            <person name="Rajandas H."/>
            <person name="Loke S."/>
            <person name="Croft L."/>
            <person name="Tan J.B.L."/>
        </authorList>
    </citation>
    <scope>NUCLEOTIDE SEQUENCE</scope>
    <source>
        <strain evidence="9">Mgbs1</strain>
    </source>
</reference>
<dbReference type="CDD" id="cd16913">
    <property type="entry name" value="YkuD_like"/>
    <property type="match status" value="1"/>
</dbReference>
<evidence type="ECO:0000256" key="3">
    <source>
        <dbReference type="ARBA" id="ARBA00022679"/>
    </source>
</evidence>
<dbReference type="PROSITE" id="PS52029">
    <property type="entry name" value="LD_TPASE"/>
    <property type="match status" value="1"/>
</dbReference>
<evidence type="ECO:0000313" key="10">
    <source>
        <dbReference type="Proteomes" id="UP000281028"/>
    </source>
</evidence>